<comment type="caution">
    <text evidence="3">The sequence shown here is derived from an EMBL/GenBank/DDBJ whole genome shotgun (WGS) entry which is preliminary data.</text>
</comment>
<protein>
    <submittedName>
        <fullName evidence="3">Uncharacterized protein</fullName>
    </submittedName>
</protein>
<evidence type="ECO:0000313" key="3">
    <source>
        <dbReference type="EMBL" id="MTV55029.1"/>
    </source>
</evidence>
<keyword evidence="1" id="KW-0472">Membrane</keyword>
<reference evidence="5" key="2">
    <citation type="journal article" date="2019" name="Int. J. Syst. Evol. Microbiol.">
        <title>The Global Catalogue of Microorganisms (GCM) 10K type strain sequencing project: providing services to taxonomists for standard genome sequencing and annotation.</title>
        <authorList>
            <consortium name="The Broad Institute Genomics Platform"/>
            <consortium name="The Broad Institute Genome Sequencing Center for Infectious Disease"/>
            <person name="Wu L."/>
            <person name="Ma J."/>
        </authorList>
    </citation>
    <scope>NUCLEOTIDE SEQUENCE [LARGE SCALE GENOMIC DNA]</scope>
    <source>
        <strain evidence="5">CGMCC 1.15931</strain>
    </source>
</reference>
<evidence type="ECO:0000256" key="1">
    <source>
        <dbReference type="SAM" id="Phobius"/>
    </source>
</evidence>
<feature type="transmembrane region" description="Helical" evidence="1">
    <location>
        <begin position="41"/>
        <end position="62"/>
    </location>
</feature>
<reference evidence="2" key="1">
    <citation type="journal article" date="2014" name="Int. J. Syst. Evol. Microbiol.">
        <title>Complete genome of a new Firmicutes species belonging to the dominant human colonic microbiota ('Ruminococcus bicirculans') reveals two chromosomes and a selective capacity to utilize plant glucans.</title>
        <authorList>
            <consortium name="NISC Comparative Sequencing Program"/>
            <person name="Wegmann U."/>
            <person name="Louis P."/>
            <person name="Goesmann A."/>
            <person name="Henrissat B."/>
            <person name="Duncan S.H."/>
            <person name="Flint H.J."/>
        </authorList>
    </citation>
    <scope>NUCLEOTIDE SEQUENCE</scope>
    <source>
        <strain evidence="2">CGMCC 1.15931</strain>
    </source>
</reference>
<dbReference type="Proteomes" id="UP000430634">
    <property type="component" value="Unassembled WGS sequence"/>
</dbReference>
<organism evidence="3 4">
    <name type="scientific">Pseudoduganella buxea</name>
    <dbReference type="NCBI Taxonomy" id="1949069"/>
    <lineage>
        <taxon>Bacteria</taxon>
        <taxon>Pseudomonadati</taxon>
        <taxon>Pseudomonadota</taxon>
        <taxon>Betaproteobacteria</taxon>
        <taxon>Burkholderiales</taxon>
        <taxon>Oxalobacteraceae</taxon>
        <taxon>Telluria group</taxon>
        <taxon>Pseudoduganella</taxon>
    </lineage>
</organism>
<reference evidence="3 4" key="3">
    <citation type="submission" date="2019-11" db="EMBL/GenBank/DDBJ databases">
        <title>Type strains purchased from KCTC, JCM and DSMZ.</title>
        <authorList>
            <person name="Lu H."/>
        </authorList>
    </citation>
    <scope>NUCLEOTIDE SEQUENCE [LARGE SCALE GENOMIC DNA]</scope>
    <source>
        <strain evidence="3 4">KCTC 52429</strain>
    </source>
</reference>
<dbReference type="EMBL" id="BMKG01000003">
    <property type="protein sequence ID" value="GGB91448.1"/>
    <property type="molecule type" value="Genomic_DNA"/>
</dbReference>
<evidence type="ECO:0000313" key="5">
    <source>
        <dbReference type="Proteomes" id="UP000622638"/>
    </source>
</evidence>
<name>A0A6I3T104_9BURK</name>
<evidence type="ECO:0000313" key="4">
    <source>
        <dbReference type="Proteomes" id="UP000430634"/>
    </source>
</evidence>
<keyword evidence="1" id="KW-1133">Transmembrane helix</keyword>
<accession>A0A6I3T104</accession>
<keyword evidence="1" id="KW-0812">Transmembrane</keyword>
<gene>
    <name evidence="2" type="ORF">GCM10011572_11880</name>
    <name evidence="3" type="ORF">GM672_20060</name>
</gene>
<dbReference type="EMBL" id="WNKZ01000069">
    <property type="protein sequence ID" value="MTV55029.1"/>
    <property type="molecule type" value="Genomic_DNA"/>
</dbReference>
<keyword evidence="5" id="KW-1185">Reference proteome</keyword>
<dbReference type="RefSeq" id="WP_155472309.1">
    <property type="nucleotide sequence ID" value="NZ_BMKG01000003.1"/>
</dbReference>
<feature type="transmembrane region" description="Helical" evidence="1">
    <location>
        <begin position="12"/>
        <end position="35"/>
    </location>
</feature>
<dbReference type="Proteomes" id="UP000622638">
    <property type="component" value="Unassembled WGS sequence"/>
</dbReference>
<sequence length="79" mass="8425">MAVLRLLGRGLLTALLLFLILVVGFYSLYAGLFALDGSNAGIALGCLAAGIGGVSLLGWAILRLWRRDRRGIGYAGYKR</sequence>
<proteinExistence type="predicted"/>
<reference evidence="2" key="4">
    <citation type="submission" date="2024-05" db="EMBL/GenBank/DDBJ databases">
        <authorList>
            <person name="Sun Q."/>
            <person name="Zhou Y."/>
        </authorList>
    </citation>
    <scope>NUCLEOTIDE SEQUENCE</scope>
    <source>
        <strain evidence="2">CGMCC 1.15931</strain>
    </source>
</reference>
<dbReference type="AlphaFoldDB" id="A0A6I3T104"/>
<evidence type="ECO:0000313" key="2">
    <source>
        <dbReference type="EMBL" id="GGB91448.1"/>
    </source>
</evidence>